<dbReference type="InterPro" id="IPR041698">
    <property type="entry name" value="Methyltransf_25"/>
</dbReference>
<dbReference type="GO" id="GO:0016740">
    <property type="term" value="F:transferase activity"/>
    <property type="evidence" value="ECO:0007669"/>
    <property type="project" value="UniProtKB-KW"/>
</dbReference>
<dbReference type="Pfam" id="PF13649">
    <property type="entry name" value="Methyltransf_25"/>
    <property type="match status" value="1"/>
</dbReference>
<evidence type="ECO:0000259" key="2">
    <source>
        <dbReference type="Pfam" id="PF13649"/>
    </source>
</evidence>
<evidence type="ECO:0000313" key="3">
    <source>
        <dbReference type="EMBL" id="OLT60641.1"/>
    </source>
</evidence>
<dbReference type="Gene3D" id="3.40.50.150">
    <property type="entry name" value="Vaccinia Virus protein VP39"/>
    <property type="match status" value="1"/>
</dbReference>
<evidence type="ECO:0000313" key="4">
    <source>
        <dbReference type="Proteomes" id="UP000186657"/>
    </source>
</evidence>
<dbReference type="SUPFAM" id="SSF53335">
    <property type="entry name" value="S-adenosyl-L-methionine-dependent methyltransferases"/>
    <property type="match status" value="1"/>
</dbReference>
<dbReference type="InterPro" id="IPR029063">
    <property type="entry name" value="SAM-dependent_MTases_sf"/>
</dbReference>
<name>A0A1U7N3Z8_9CYAN</name>
<comment type="caution">
    <text evidence="3">The sequence shown here is derived from an EMBL/GenBank/DDBJ whole genome shotgun (WGS) entry which is preliminary data.</text>
</comment>
<keyword evidence="4" id="KW-1185">Reference proteome</keyword>
<organism evidence="3 4">
    <name type="scientific">Moorena bouillonii PNG</name>
    <dbReference type="NCBI Taxonomy" id="568701"/>
    <lineage>
        <taxon>Bacteria</taxon>
        <taxon>Bacillati</taxon>
        <taxon>Cyanobacteriota</taxon>
        <taxon>Cyanophyceae</taxon>
        <taxon>Coleofasciculales</taxon>
        <taxon>Coleofasciculaceae</taxon>
        <taxon>Moorena</taxon>
    </lineage>
</organism>
<dbReference type="AlphaFoldDB" id="A0A1U7N3Z8"/>
<dbReference type="Proteomes" id="UP000186657">
    <property type="component" value="Unassembled WGS sequence"/>
</dbReference>
<proteinExistence type="predicted"/>
<dbReference type="PANTHER" id="PTHR43861">
    <property type="entry name" value="TRANS-ACONITATE 2-METHYLTRANSFERASE-RELATED"/>
    <property type="match status" value="1"/>
</dbReference>
<keyword evidence="1" id="KW-0808">Transferase</keyword>
<dbReference type="CDD" id="cd02440">
    <property type="entry name" value="AdoMet_MTases"/>
    <property type="match status" value="1"/>
</dbReference>
<sequence>MSLSKSEYNKSAYFYDEIMNSFKMDFSLYEDLIEIVKPQSILELGCGMGRLFPIFMKEAKEITGIDLSDELIDKGEKYFKLNNVNNAKIEFINTDMCSFKMNKKYDLIVFALSVLKHLKTDRDRLEALKNAKSHLNQEGFIVIDHTPFLYSSQSTDWIDVKNSLVVDWLPESIVIDGYQWKKSIEGDKDILLWRYNDSEKTHFEVKFTTYRYDIDNLIQHLSELDLNHELILTEWGVNGLSNKGKRFIGLASYPDNKYSPKHDLLERVIKRNERLWSDQDLYLENKGVA</sequence>
<gene>
    <name evidence="3" type="ORF">BJP37_18135</name>
</gene>
<reference evidence="3 4" key="1">
    <citation type="submission" date="2016-10" db="EMBL/GenBank/DDBJ databases">
        <title>Comparative genomics uncovers the prolific and rare metabolic potential of the cyanobacterial genus Moorea.</title>
        <authorList>
            <person name="Leao T."/>
            <person name="Castelao G."/>
            <person name="Korobeynikov A."/>
            <person name="Monroe E.A."/>
            <person name="Podell S."/>
            <person name="Glukhov E."/>
            <person name="Allen E."/>
            <person name="Gerwick W.H."/>
            <person name="Gerwick L."/>
        </authorList>
    </citation>
    <scope>NUCLEOTIDE SEQUENCE [LARGE SCALE GENOMIC DNA]</scope>
    <source>
        <strain evidence="3 4">PNG5-198</strain>
    </source>
</reference>
<protein>
    <recommendedName>
        <fullName evidence="2">Methyltransferase domain-containing protein</fullName>
    </recommendedName>
</protein>
<dbReference type="RefSeq" id="WP_075901058.1">
    <property type="nucleotide sequence ID" value="NZ_MKZS01000001.1"/>
</dbReference>
<dbReference type="EMBL" id="MKZS01000001">
    <property type="protein sequence ID" value="OLT60641.1"/>
    <property type="molecule type" value="Genomic_DNA"/>
</dbReference>
<accession>A0A1U7N3Z8</accession>
<evidence type="ECO:0000256" key="1">
    <source>
        <dbReference type="ARBA" id="ARBA00022679"/>
    </source>
</evidence>
<feature type="domain" description="Methyltransferase" evidence="2">
    <location>
        <begin position="41"/>
        <end position="139"/>
    </location>
</feature>